<evidence type="ECO:0000256" key="2">
    <source>
        <dbReference type="ARBA" id="ARBA00023125"/>
    </source>
</evidence>
<dbReference type="EMBL" id="JACBYE010000067">
    <property type="protein sequence ID" value="NYS95336.1"/>
    <property type="molecule type" value="Genomic_DNA"/>
</dbReference>
<comment type="caution">
    <text evidence="6">The sequence shown here is derived from an EMBL/GenBank/DDBJ whole genome shotgun (WGS) entry which is preliminary data.</text>
</comment>
<keyword evidence="2 4" id="KW-0238">DNA-binding</keyword>
<dbReference type="PANTHER" id="PTHR47506:SF1">
    <property type="entry name" value="HTH-TYPE TRANSCRIPTIONAL REGULATOR YJDC"/>
    <property type="match status" value="1"/>
</dbReference>
<evidence type="ECO:0000313" key="6">
    <source>
        <dbReference type="EMBL" id="NYS95336.1"/>
    </source>
</evidence>
<dbReference type="PANTHER" id="PTHR47506">
    <property type="entry name" value="TRANSCRIPTIONAL REGULATORY PROTEIN"/>
    <property type="match status" value="1"/>
</dbReference>
<dbReference type="Pfam" id="PF00440">
    <property type="entry name" value="TetR_N"/>
    <property type="match status" value="1"/>
</dbReference>
<dbReference type="Gene3D" id="1.10.357.10">
    <property type="entry name" value="Tetracycline Repressor, domain 2"/>
    <property type="match status" value="1"/>
</dbReference>
<evidence type="ECO:0000256" key="3">
    <source>
        <dbReference type="ARBA" id="ARBA00023163"/>
    </source>
</evidence>
<dbReference type="InterPro" id="IPR009057">
    <property type="entry name" value="Homeodomain-like_sf"/>
</dbReference>
<dbReference type="AlphaFoldDB" id="A0A853EX52"/>
<evidence type="ECO:0000256" key="1">
    <source>
        <dbReference type="ARBA" id="ARBA00023015"/>
    </source>
</evidence>
<keyword evidence="7" id="KW-1185">Reference proteome</keyword>
<dbReference type="PRINTS" id="PR00455">
    <property type="entry name" value="HTHTETR"/>
</dbReference>
<sequence length="205" mass="21681">MQTPPTAPELTPAAQRVLDAASELFYERGIHAVGVDLVAETAGVTKKTLYARFGSKDALVVAYLQGRDRRWREFLEGFIAGSGATGLDRPLLVLDAAAAWSDDNSPRGCAAINARAETADLSAPVSQEVTRQKVWLLGVFAELCREAGVAEPEAIAQMLMLFYEGAIVTVGTATFSEPFAVARAAGREILARAAGAGRDAQATQA</sequence>
<dbReference type="PROSITE" id="PS50977">
    <property type="entry name" value="HTH_TETR_2"/>
    <property type="match status" value="1"/>
</dbReference>
<organism evidence="6 7">
    <name type="scientific">Sanguibacter inulinus</name>
    <dbReference type="NCBI Taxonomy" id="60922"/>
    <lineage>
        <taxon>Bacteria</taxon>
        <taxon>Bacillati</taxon>
        <taxon>Actinomycetota</taxon>
        <taxon>Actinomycetes</taxon>
        <taxon>Micrococcales</taxon>
        <taxon>Sanguibacteraceae</taxon>
        <taxon>Sanguibacter</taxon>
    </lineage>
</organism>
<feature type="domain" description="HTH tetR-type" evidence="5">
    <location>
        <begin position="11"/>
        <end position="71"/>
    </location>
</feature>
<evidence type="ECO:0000256" key="4">
    <source>
        <dbReference type="PROSITE-ProRule" id="PRU00335"/>
    </source>
</evidence>
<reference evidence="6 7" key="1">
    <citation type="submission" date="2020-07" db="EMBL/GenBank/DDBJ databases">
        <title>MOT database genomes.</title>
        <authorList>
            <person name="Joseph S."/>
            <person name="Aduse-Opoku J."/>
            <person name="Hashim A."/>
            <person name="Wade W."/>
            <person name="Curtis M."/>
        </authorList>
    </citation>
    <scope>NUCLEOTIDE SEQUENCE [LARGE SCALE GENOMIC DNA]</scope>
    <source>
        <strain evidence="6 7">DSM 100099</strain>
    </source>
</reference>
<feature type="DNA-binding region" description="H-T-H motif" evidence="4">
    <location>
        <begin position="34"/>
        <end position="53"/>
    </location>
</feature>
<keyword evidence="3" id="KW-0804">Transcription</keyword>
<proteinExistence type="predicted"/>
<accession>A0A853EX52</accession>
<dbReference type="GO" id="GO:0003677">
    <property type="term" value="F:DNA binding"/>
    <property type="evidence" value="ECO:0007669"/>
    <property type="project" value="UniProtKB-UniRule"/>
</dbReference>
<evidence type="ECO:0000313" key="7">
    <source>
        <dbReference type="Proteomes" id="UP000561011"/>
    </source>
</evidence>
<dbReference type="Proteomes" id="UP000561011">
    <property type="component" value="Unassembled WGS sequence"/>
</dbReference>
<keyword evidence="1" id="KW-0805">Transcription regulation</keyword>
<gene>
    <name evidence="6" type="ORF">HZZ10_17665</name>
</gene>
<name>A0A853EX52_9MICO</name>
<dbReference type="RefSeq" id="WP_179914518.1">
    <property type="nucleotide sequence ID" value="NZ_JACBYE010000067.1"/>
</dbReference>
<evidence type="ECO:0000259" key="5">
    <source>
        <dbReference type="PROSITE" id="PS50977"/>
    </source>
</evidence>
<dbReference type="InterPro" id="IPR001647">
    <property type="entry name" value="HTH_TetR"/>
</dbReference>
<dbReference type="SUPFAM" id="SSF46689">
    <property type="entry name" value="Homeodomain-like"/>
    <property type="match status" value="1"/>
</dbReference>
<dbReference type="SUPFAM" id="SSF48498">
    <property type="entry name" value="Tetracyclin repressor-like, C-terminal domain"/>
    <property type="match status" value="1"/>
</dbReference>
<protein>
    <submittedName>
        <fullName evidence="6">TetR/AcrR family transcriptional regulator</fullName>
    </submittedName>
</protein>
<dbReference type="InterPro" id="IPR036271">
    <property type="entry name" value="Tet_transcr_reg_TetR-rel_C_sf"/>
</dbReference>